<sequence length="164" mass="18673">MKTLPKEGSMPGPDIGSPDRKYPPVQFGIDGDETGAIFKDYEAVGKKLVEWAQQGRESWPKTIDELRVAFKDLLTIPDVFKRLRVEQGDDATEGDYELVLRLPPKGQVTESEQIVKASVDDDVYPLPPLYKDFEPGGRDEDKRVITQLRFFYARVGDYTMRSCR</sequence>
<protein>
    <submittedName>
        <fullName evidence="2">Uncharacterized protein</fullName>
    </submittedName>
</protein>
<dbReference type="Proteomes" id="UP000216442">
    <property type="component" value="Unassembled WGS sequence"/>
</dbReference>
<keyword evidence="3" id="KW-1185">Reference proteome</keyword>
<reference evidence="2 3" key="1">
    <citation type="submission" date="2017-08" db="EMBL/GenBank/DDBJ databases">
        <title>Mesorhizobium wenxinae sp. nov., a novel rhizobial species isolated from root nodules of chickpea (Cicer arietinum L.).</title>
        <authorList>
            <person name="Zhang J."/>
        </authorList>
    </citation>
    <scope>NUCLEOTIDE SEQUENCE [LARGE SCALE GENOMIC DNA]</scope>
    <source>
        <strain evidence="2 3">SDW018</strain>
    </source>
</reference>
<accession>A0A271LUP1</accession>
<name>A0A271LUP1_9HYPH</name>
<dbReference type="EMBL" id="NPKJ01000013">
    <property type="protein sequence ID" value="PAQ11882.1"/>
    <property type="molecule type" value="Genomic_DNA"/>
</dbReference>
<organism evidence="2 3">
    <name type="scientific">Mesorhizobium temperatum</name>
    <dbReference type="NCBI Taxonomy" id="241416"/>
    <lineage>
        <taxon>Bacteria</taxon>
        <taxon>Pseudomonadati</taxon>
        <taxon>Pseudomonadota</taxon>
        <taxon>Alphaproteobacteria</taxon>
        <taxon>Hyphomicrobiales</taxon>
        <taxon>Phyllobacteriaceae</taxon>
        <taxon>Mesorhizobium</taxon>
    </lineage>
</organism>
<dbReference type="AlphaFoldDB" id="A0A271LUP1"/>
<evidence type="ECO:0000256" key="1">
    <source>
        <dbReference type="SAM" id="MobiDB-lite"/>
    </source>
</evidence>
<comment type="caution">
    <text evidence="2">The sequence shown here is derived from an EMBL/GenBank/DDBJ whole genome shotgun (WGS) entry which is preliminary data.</text>
</comment>
<evidence type="ECO:0000313" key="2">
    <source>
        <dbReference type="EMBL" id="PAQ11882.1"/>
    </source>
</evidence>
<gene>
    <name evidence="2" type="ORF">CIT26_02590</name>
</gene>
<feature type="region of interest" description="Disordered" evidence="1">
    <location>
        <begin position="1"/>
        <end position="25"/>
    </location>
</feature>
<evidence type="ECO:0000313" key="3">
    <source>
        <dbReference type="Proteomes" id="UP000216442"/>
    </source>
</evidence>
<proteinExistence type="predicted"/>